<name>A0AAV1EC07_OLDCO</name>
<feature type="compositionally biased region" description="Acidic residues" evidence="2">
    <location>
        <begin position="9"/>
        <end position="19"/>
    </location>
</feature>
<feature type="coiled-coil region" evidence="1">
    <location>
        <begin position="431"/>
        <end position="477"/>
    </location>
</feature>
<evidence type="ECO:0000313" key="4">
    <source>
        <dbReference type="Proteomes" id="UP001161247"/>
    </source>
</evidence>
<gene>
    <name evidence="3" type="ORF">OLC1_LOCUS23310</name>
</gene>
<sequence length="526" mass="59739">MTKHSAFGDDSEEEAIEIEETPKRHEEVRILEKKRPRSDKQASSSNSHDRQRTTQMMHPLTFKKQRAESEPTPGSNLPPRGGRHLADRLLREMYEDKGRVTSTSESIQSRQAWISFNPPTVDCPDIQPLKQPQIEECMEQASSQEERAIDRALKLKQVENSLQKHSYLHLKTFADGLNAVMGPALEIGMRNMSKDIKESMKKEEDLCPLLDKYADEANKGQTSSIRLRFMARELFRDIDWEDVPIIQDISKGCPSITSPEDILNIKQGPSKIFSILKGARTPRRMPQGPDDEEEEKGEEEAEGGKESLNPGPGKVRALRVTNRLWILTLPVVTQGESQGDLGADNLCTLLVFKVFVIFRPLGEGGESPRTIKKPSFQTKEDPSAAMGFLANIPHVSLSLPDPPYDSAMYPHHTAIGKVLFNPSLNLKEGRFPELEEKLKNALASMRESEQASAFGAAKKLQAENERLRHLHKELEAYWEDHFKNVVQVEFRASDRLWKLEATIRKKKRNEGVINPDPEDFIPRNYY</sequence>
<feature type="region of interest" description="Disordered" evidence="2">
    <location>
        <begin position="277"/>
        <end position="314"/>
    </location>
</feature>
<proteinExistence type="predicted"/>
<dbReference type="Proteomes" id="UP001161247">
    <property type="component" value="Chromosome 9"/>
</dbReference>
<organism evidence="3 4">
    <name type="scientific">Oldenlandia corymbosa var. corymbosa</name>
    <dbReference type="NCBI Taxonomy" id="529605"/>
    <lineage>
        <taxon>Eukaryota</taxon>
        <taxon>Viridiplantae</taxon>
        <taxon>Streptophyta</taxon>
        <taxon>Embryophyta</taxon>
        <taxon>Tracheophyta</taxon>
        <taxon>Spermatophyta</taxon>
        <taxon>Magnoliopsida</taxon>
        <taxon>eudicotyledons</taxon>
        <taxon>Gunneridae</taxon>
        <taxon>Pentapetalae</taxon>
        <taxon>asterids</taxon>
        <taxon>lamiids</taxon>
        <taxon>Gentianales</taxon>
        <taxon>Rubiaceae</taxon>
        <taxon>Rubioideae</taxon>
        <taxon>Spermacoceae</taxon>
        <taxon>Hedyotis-Oldenlandia complex</taxon>
        <taxon>Oldenlandia</taxon>
    </lineage>
</organism>
<evidence type="ECO:0000256" key="1">
    <source>
        <dbReference type="SAM" id="Coils"/>
    </source>
</evidence>
<keyword evidence="4" id="KW-1185">Reference proteome</keyword>
<evidence type="ECO:0000256" key="2">
    <source>
        <dbReference type="SAM" id="MobiDB-lite"/>
    </source>
</evidence>
<evidence type="ECO:0000313" key="3">
    <source>
        <dbReference type="EMBL" id="CAI9117215.1"/>
    </source>
</evidence>
<dbReference type="AlphaFoldDB" id="A0AAV1EC07"/>
<reference evidence="3" key="1">
    <citation type="submission" date="2023-03" db="EMBL/GenBank/DDBJ databases">
        <authorList>
            <person name="Julca I."/>
        </authorList>
    </citation>
    <scope>NUCLEOTIDE SEQUENCE</scope>
</reference>
<feature type="compositionally biased region" description="Basic and acidic residues" evidence="2">
    <location>
        <begin position="20"/>
        <end position="33"/>
    </location>
</feature>
<feature type="region of interest" description="Disordered" evidence="2">
    <location>
        <begin position="1"/>
        <end position="83"/>
    </location>
</feature>
<accession>A0AAV1EC07</accession>
<feature type="compositionally biased region" description="Acidic residues" evidence="2">
    <location>
        <begin position="289"/>
        <end position="301"/>
    </location>
</feature>
<dbReference type="EMBL" id="OX459126">
    <property type="protein sequence ID" value="CAI9117215.1"/>
    <property type="molecule type" value="Genomic_DNA"/>
</dbReference>
<protein>
    <submittedName>
        <fullName evidence="3">OLC1v1018564C1</fullName>
    </submittedName>
</protein>
<keyword evidence="1" id="KW-0175">Coiled coil</keyword>